<feature type="transmembrane region" description="Helical" evidence="6">
    <location>
        <begin position="223"/>
        <end position="244"/>
    </location>
</feature>
<feature type="transmembrane region" description="Helical" evidence="6">
    <location>
        <begin position="156"/>
        <end position="176"/>
    </location>
</feature>
<evidence type="ECO:0000256" key="1">
    <source>
        <dbReference type="ARBA" id="ARBA00004651"/>
    </source>
</evidence>
<dbReference type="EMBL" id="CP071382">
    <property type="protein sequence ID" value="QSV44919.1"/>
    <property type="molecule type" value="Genomic_DNA"/>
</dbReference>
<keyword evidence="3 6" id="KW-0812">Transmembrane</keyword>
<dbReference type="Pfam" id="PF03706">
    <property type="entry name" value="LPG_synthase_TM"/>
    <property type="match status" value="1"/>
</dbReference>
<dbReference type="PANTHER" id="PTHR39087:SF2">
    <property type="entry name" value="UPF0104 MEMBRANE PROTEIN MJ1595"/>
    <property type="match status" value="1"/>
</dbReference>
<comment type="subcellular location">
    <subcellularLocation>
        <location evidence="1">Cell membrane</location>
        <topology evidence="1">Multi-pass membrane protein</topology>
    </subcellularLocation>
</comment>
<sequence>MTSPFGDKRLWAGVAISIVLLGLLFRSVDPDALLRAFRGIRWEWLIPAVVFTMLGYVVRAVRWKYLLSPIKQASFANLVSATFIGYMANNLLPARLGELVRAYVLGEREGIGTGAVVATLVIDRLADGFTVLLLLMATVFTLRLPPGSETAQQGLVAGGYLTLALYLAVVVFLVLLRRNTMGTIRILERLLKPFPNGVAEKVIPFLGAFIEGARLTPHWKERLALVGTSIIIWGVALLPVYSVLRAFGMNFPLSVSAFILVLLVFAVMVPASPGFVGTYHAACVYGLLVFGVPRETALSVAIVIHGINFFPVIVAGLACLWRENQSLAALGRRAGMQNTHAEGR</sequence>
<keyword evidence="2" id="KW-1003">Cell membrane</keyword>
<keyword evidence="4 6" id="KW-1133">Transmembrane helix</keyword>
<feature type="transmembrane region" description="Helical" evidence="6">
    <location>
        <begin position="250"/>
        <end position="269"/>
    </location>
</feature>
<feature type="transmembrane region" description="Helical" evidence="6">
    <location>
        <begin position="42"/>
        <end position="61"/>
    </location>
</feature>
<dbReference type="RefSeq" id="WP_207162733.1">
    <property type="nucleotide sequence ID" value="NZ_CP071382.1"/>
</dbReference>
<organism evidence="7 8">
    <name type="scientific">Geobacter benzoatilyticus</name>
    <dbReference type="NCBI Taxonomy" id="2815309"/>
    <lineage>
        <taxon>Bacteria</taxon>
        <taxon>Pseudomonadati</taxon>
        <taxon>Thermodesulfobacteriota</taxon>
        <taxon>Desulfuromonadia</taxon>
        <taxon>Geobacterales</taxon>
        <taxon>Geobacteraceae</taxon>
        <taxon>Geobacter</taxon>
    </lineage>
</organism>
<accession>A0ABX7Q0J3</accession>
<feature type="transmembrane region" description="Helical" evidence="6">
    <location>
        <begin position="298"/>
        <end position="321"/>
    </location>
</feature>
<reference evidence="7 8" key="1">
    <citation type="submission" date="2021-03" db="EMBL/GenBank/DDBJ databases">
        <title>Geobacter metallireducens gen. nov. sp. nov., a microorganism capable of coupling the complete oxidation of organic compounds to the reduction of iron and other metals.</title>
        <authorList>
            <person name="Li Y."/>
        </authorList>
    </citation>
    <scope>NUCLEOTIDE SEQUENCE [LARGE SCALE GENOMIC DNA]</scope>
    <source>
        <strain evidence="7 8">Jerry-YX</strain>
    </source>
</reference>
<dbReference type="PANTHER" id="PTHR39087">
    <property type="entry name" value="UPF0104 MEMBRANE PROTEIN MJ1595"/>
    <property type="match status" value="1"/>
</dbReference>
<proteinExistence type="predicted"/>
<dbReference type="NCBIfam" id="TIGR00374">
    <property type="entry name" value="flippase-like domain"/>
    <property type="match status" value="1"/>
</dbReference>
<keyword evidence="8" id="KW-1185">Reference proteome</keyword>
<dbReference type="Proteomes" id="UP000663651">
    <property type="component" value="Chromosome"/>
</dbReference>
<protein>
    <submittedName>
        <fullName evidence="7">Flippase-like domain-containing protein</fullName>
    </submittedName>
</protein>
<name>A0ABX7Q0J3_9BACT</name>
<evidence type="ECO:0000256" key="4">
    <source>
        <dbReference type="ARBA" id="ARBA00022989"/>
    </source>
</evidence>
<feature type="transmembrane region" description="Helical" evidence="6">
    <location>
        <begin position="125"/>
        <end position="144"/>
    </location>
</feature>
<gene>
    <name evidence="7" type="ORF">JZM60_12255</name>
</gene>
<dbReference type="InterPro" id="IPR022791">
    <property type="entry name" value="L-PG_synthase/AglD"/>
</dbReference>
<evidence type="ECO:0000313" key="7">
    <source>
        <dbReference type="EMBL" id="QSV44919.1"/>
    </source>
</evidence>
<evidence type="ECO:0000256" key="2">
    <source>
        <dbReference type="ARBA" id="ARBA00022475"/>
    </source>
</evidence>
<evidence type="ECO:0000256" key="6">
    <source>
        <dbReference type="SAM" id="Phobius"/>
    </source>
</evidence>
<evidence type="ECO:0000256" key="5">
    <source>
        <dbReference type="ARBA" id="ARBA00023136"/>
    </source>
</evidence>
<keyword evidence="5 6" id="KW-0472">Membrane</keyword>
<evidence type="ECO:0000256" key="3">
    <source>
        <dbReference type="ARBA" id="ARBA00022692"/>
    </source>
</evidence>
<evidence type="ECO:0000313" key="8">
    <source>
        <dbReference type="Proteomes" id="UP000663651"/>
    </source>
</evidence>